<dbReference type="InterPro" id="IPR003760">
    <property type="entry name" value="PnrA-like"/>
</dbReference>
<dbReference type="SUPFAM" id="SSF53822">
    <property type="entry name" value="Periplasmic binding protein-like I"/>
    <property type="match status" value="1"/>
</dbReference>
<dbReference type="RefSeq" id="WP_133620092.1">
    <property type="nucleotide sequence ID" value="NZ_SNZE01000010.1"/>
</dbReference>
<dbReference type="EMBL" id="SNZE01000010">
    <property type="protein sequence ID" value="TDR31383.1"/>
    <property type="molecule type" value="Genomic_DNA"/>
</dbReference>
<feature type="chain" id="PRO_5020738245" evidence="2">
    <location>
        <begin position="22"/>
        <end position="375"/>
    </location>
</feature>
<feature type="signal peptide" evidence="2">
    <location>
        <begin position="1"/>
        <end position="21"/>
    </location>
</feature>
<dbReference type="Pfam" id="PF02608">
    <property type="entry name" value="Bmp"/>
    <property type="match status" value="1"/>
</dbReference>
<protein>
    <submittedName>
        <fullName evidence="4">Nucleoside-binding protein</fullName>
    </submittedName>
</protein>
<feature type="domain" description="ABC transporter substrate-binding protein PnrA-like" evidence="3">
    <location>
        <begin position="44"/>
        <end position="334"/>
    </location>
</feature>
<name>A0A4R6Y7R0_9BURK</name>
<keyword evidence="5" id="KW-1185">Reference proteome</keyword>
<evidence type="ECO:0000313" key="4">
    <source>
        <dbReference type="EMBL" id="TDR31383.1"/>
    </source>
</evidence>
<proteinExistence type="predicted"/>
<organism evidence="4 5">
    <name type="scientific">Hydromonas duriensis</name>
    <dbReference type="NCBI Taxonomy" id="1527608"/>
    <lineage>
        <taxon>Bacteria</taxon>
        <taxon>Pseudomonadati</taxon>
        <taxon>Pseudomonadota</taxon>
        <taxon>Betaproteobacteria</taxon>
        <taxon>Burkholderiales</taxon>
        <taxon>Burkholderiaceae</taxon>
        <taxon>Hydromonas</taxon>
    </lineage>
</organism>
<dbReference type="InterPro" id="IPR028082">
    <property type="entry name" value="Peripla_BP_I"/>
</dbReference>
<dbReference type="OrthoDB" id="9769871at2"/>
<sequence length="375" mass="39652">MKFHKTLGFAIAALTAVTLMACGGKKEDAKPAAAAPAAAGAKEVKVGFVYVGPVGDGGWTFAHDNGRKAMIENLAKEGIKVTTQQVESVPEGADAERVIRDLVAKGNQIIFTTSFGYMDSTLKVAQTTPKVTFYHATGYKNAANMGTYEARTYEGAYLAGVTAGKMSKTGVLGFVASVQIPEVIRNINAFTLGARSVNPAIKTKVVFTGSWFDMNKERAAAETLIGQGADVLMQNTDSSAVLKTAEEKGKMAFGWDSDMSAYGPKAHLASSVIQWGDFYTQAVKSVLDGKFSNAEQWKGVADGWVDLVNLNPAIPADAKSLIQAKKAELAKGGKVFVGPIKDQAGVEKVAKGVALSDAELSKLDWLVEGVEGKLK</sequence>
<dbReference type="InterPro" id="IPR052910">
    <property type="entry name" value="ABC-Purine-Binding"/>
</dbReference>
<accession>A0A4R6Y7R0</accession>
<keyword evidence="1 2" id="KW-0732">Signal</keyword>
<dbReference type="Gene3D" id="3.40.50.2300">
    <property type="match status" value="2"/>
</dbReference>
<comment type="caution">
    <text evidence="4">The sequence shown here is derived from an EMBL/GenBank/DDBJ whole genome shotgun (WGS) entry which is preliminary data.</text>
</comment>
<evidence type="ECO:0000259" key="3">
    <source>
        <dbReference type="Pfam" id="PF02608"/>
    </source>
</evidence>
<dbReference type="GO" id="GO:0005886">
    <property type="term" value="C:plasma membrane"/>
    <property type="evidence" value="ECO:0007669"/>
    <property type="project" value="InterPro"/>
</dbReference>
<gene>
    <name evidence="4" type="ORF">DFR44_11031</name>
</gene>
<evidence type="ECO:0000313" key="5">
    <source>
        <dbReference type="Proteomes" id="UP000294480"/>
    </source>
</evidence>
<dbReference type="AlphaFoldDB" id="A0A4R6Y7R0"/>
<dbReference type="PANTHER" id="PTHR43208:SF1">
    <property type="entry name" value="ABC TRANSPORTER SUBSTRATE-BINDING PROTEIN"/>
    <property type="match status" value="1"/>
</dbReference>
<dbReference type="Proteomes" id="UP000294480">
    <property type="component" value="Unassembled WGS sequence"/>
</dbReference>
<evidence type="ECO:0000256" key="1">
    <source>
        <dbReference type="ARBA" id="ARBA00022729"/>
    </source>
</evidence>
<evidence type="ECO:0000256" key="2">
    <source>
        <dbReference type="SAM" id="SignalP"/>
    </source>
</evidence>
<dbReference type="PROSITE" id="PS51257">
    <property type="entry name" value="PROKAR_LIPOPROTEIN"/>
    <property type="match status" value="1"/>
</dbReference>
<reference evidence="4 5" key="1">
    <citation type="submission" date="2019-03" db="EMBL/GenBank/DDBJ databases">
        <title>Genomic Encyclopedia of Type Strains, Phase IV (KMG-IV): sequencing the most valuable type-strain genomes for metagenomic binning, comparative biology and taxonomic classification.</title>
        <authorList>
            <person name="Goeker M."/>
        </authorList>
    </citation>
    <scope>NUCLEOTIDE SEQUENCE [LARGE SCALE GENOMIC DNA]</scope>
    <source>
        <strain evidence="4 5">DSM 102852</strain>
    </source>
</reference>
<dbReference type="CDD" id="cd19963">
    <property type="entry name" value="PBP1_BMP-like"/>
    <property type="match status" value="1"/>
</dbReference>
<dbReference type="PANTHER" id="PTHR43208">
    <property type="entry name" value="ABC TRANSPORTER SUBSTRATE-BINDING PROTEIN"/>
    <property type="match status" value="1"/>
</dbReference>